<feature type="transmembrane region" description="Helical" evidence="7">
    <location>
        <begin position="162"/>
        <end position="179"/>
    </location>
</feature>
<dbReference type="InterPro" id="IPR046483">
    <property type="entry name" value="DUF6576"/>
</dbReference>
<keyword evidence="3 7" id="KW-0812">Transmembrane</keyword>
<dbReference type="GO" id="GO:0008233">
    <property type="term" value="F:peptidase activity"/>
    <property type="evidence" value="ECO:0007669"/>
    <property type="project" value="UniProtKB-KW"/>
</dbReference>
<evidence type="ECO:0000313" key="10">
    <source>
        <dbReference type="EMBL" id="GGA79928.1"/>
    </source>
</evidence>
<feature type="transmembrane region" description="Helical" evidence="7">
    <location>
        <begin position="102"/>
        <end position="123"/>
    </location>
</feature>
<organism evidence="10 11">
    <name type="scientific">Flavobacterium palustre</name>
    <dbReference type="NCBI Taxonomy" id="1476463"/>
    <lineage>
        <taxon>Bacteria</taxon>
        <taxon>Pseudomonadati</taxon>
        <taxon>Bacteroidota</taxon>
        <taxon>Flavobacteriia</taxon>
        <taxon>Flavobacteriales</taxon>
        <taxon>Flavobacteriaceae</taxon>
        <taxon>Flavobacterium</taxon>
    </lineage>
</organism>
<dbReference type="GO" id="GO:0006508">
    <property type="term" value="P:proteolysis"/>
    <property type="evidence" value="ECO:0007669"/>
    <property type="project" value="UniProtKB-KW"/>
</dbReference>
<evidence type="ECO:0000256" key="1">
    <source>
        <dbReference type="ARBA" id="ARBA00004141"/>
    </source>
</evidence>
<dbReference type="InterPro" id="IPR050925">
    <property type="entry name" value="Rhomboid_protease_S54"/>
</dbReference>
<feature type="transmembrane region" description="Helical" evidence="7">
    <location>
        <begin position="75"/>
        <end position="95"/>
    </location>
</feature>
<reference evidence="11" key="1">
    <citation type="journal article" date="2019" name="Int. J. Syst. Evol. Microbiol.">
        <title>The Global Catalogue of Microorganisms (GCM) 10K type strain sequencing project: providing services to taxonomists for standard genome sequencing and annotation.</title>
        <authorList>
            <consortium name="The Broad Institute Genomics Platform"/>
            <consortium name="The Broad Institute Genome Sequencing Center for Infectious Disease"/>
            <person name="Wu L."/>
            <person name="Ma J."/>
        </authorList>
    </citation>
    <scope>NUCLEOTIDE SEQUENCE [LARGE SCALE GENOMIC DNA]</scope>
    <source>
        <strain evidence="11">CGMCC 1.12811</strain>
    </source>
</reference>
<comment type="similarity">
    <text evidence="2">Belongs to the peptidase S54 family.</text>
</comment>
<evidence type="ECO:0000259" key="8">
    <source>
        <dbReference type="Pfam" id="PF01694"/>
    </source>
</evidence>
<evidence type="ECO:0000256" key="3">
    <source>
        <dbReference type="ARBA" id="ARBA00022692"/>
    </source>
</evidence>
<dbReference type="InterPro" id="IPR035952">
    <property type="entry name" value="Rhomboid-like_sf"/>
</dbReference>
<protein>
    <submittedName>
        <fullName evidence="10">Rhomboid family intramembrane serine protease</fullName>
    </submittedName>
</protein>
<feature type="domain" description="DUF6576" evidence="9">
    <location>
        <begin position="253"/>
        <end position="283"/>
    </location>
</feature>
<sequence length="288" mass="33090">MNILDDLKLQYKLGGIANRLIYWNVACFLISLIFFYQFQKGSFSYPSWILLSTSPDDFIYNPWTFLTYAFFHDGFWHLVFNMIILNFSSQLFLTFFTQKQFLGLYILSAVFAGIVFVATYYFMNIIAPIVGASAAIMAILVAVTTYQPLMQIRLLLIGNVKLWHITAVLLILDLMQLRLENMGGHISHLAGAFFGFVYIQALQKGTDMSVMVTKIIDFFANGFKTSPSTPFKKVHKNYNRPVEKRTVSRIITKDKTQQQIDEILDKISQSGYDSLTKEEKDFLFKSGK</sequence>
<dbReference type="Pfam" id="PF20216">
    <property type="entry name" value="DUF6576"/>
    <property type="match status" value="1"/>
</dbReference>
<dbReference type="SUPFAM" id="SSF144091">
    <property type="entry name" value="Rhomboid-like"/>
    <property type="match status" value="1"/>
</dbReference>
<keyword evidence="11" id="KW-1185">Reference proteome</keyword>
<name>A0ABQ1HJW1_9FLAO</name>
<accession>A0ABQ1HJW1</accession>
<comment type="subcellular location">
    <subcellularLocation>
        <location evidence="1">Membrane</location>
        <topology evidence="1">Multi-pass membrane protein</topology>
    </subcellularLocation>
</comment>
<evidence type="ECO:0000259" key="9">
    <source>
        <dbReference type="Pfam" id="PF20216"/>
    </source>
</evidence>
<keyword evidence="10" id="KW-0645">Protease</keyword>
<dbReference type="Proteomes" id="UP000658793">
    <property type="component" value="Unassembled WGS sequence"/>
</dbReference>
<evidence type="ECO:0000256" key="5">
    <source>
        <dbReference type="ARBA" id="ARBA00022989"/>
    </source>
</evidence>
<dbReference type="EMBL" id="BMGA01000005">
    <property type="protein sequence ID" value="GGA79928.1"/>
    <property type="molecule type" value="Genomic_DNA"/>
</dbReference>
<keyword evidence="6 7" id="KW-0472">Membrane</keyword>
<feature type="transmembrane region" description="Helical" evidence="7">
    <location>
        <begin position="129"/>
        <end position="150"/>
    </location>
</feature>
<evidence type="ECO:0000256" key="7">
    <source>
        <dbReference type="SAM" id="Phobius"/>
    </source>
</evidence>
<feature type="transmembrane region" description="Helical" evidence="7">
    <location>
        <begin position="185"/>
        <end position="202"/>
    </location>
</feature>
<dbReference type="RefSeq" id="WP_188494253.1">
    <property type="nucleotide sequence ID" value="NZ_BMGA01000005.1"/>
</dbReference>
<feature type="domain" description="Peptidase S54 rhomboid" evidence="8">
    <location>
        <begin position="62"/>
        <end position="200"/>
    </location>
</feature>
<keyword evidence="4" id="KW-0378">Hydrolase</keyword>
<keyword evidence="5 7" id="KW-1133">Transmembrane helix</keyword>
<dbReference type="Pfam" id="PF01694">
    <property type="entry name" value="Rhomboid"/>
    <property type="match status" value="1"/>
</dbReference>
<gene>
    <name evidence="10" type="ORF">GCM10008015_20750</name>
</gene>
<proteinExistence type="inferred from homology"/>
<dbReference type="PANTHER" id="PTHR43731">
    <property type="entry name" value="RHOMBOID PROTEASE"/>
    <property type="match status" value="1"/>
</dbReference>
<evidence type="ECO:0000256" key="2">
    <source>
        <dbReference type="ARBA" id="ARBA00009045"/>
    </source>
</evidence>
<dbReference type="PANTHER" id="PTHR43731:SF14">
    <property type="entry name" value="PRESENILIN-ASSOCIATED RHOMBOID-LIKE PROTEIN, MITOCHONDRIAL"/>
    <property type="match status" value="1"/>
</dbReference>
<evidence type="ECO:0000256" key="4">
    <source>
        <dbReference type="ARBA" id="ARBA00022801"/>
    </source>
</evidence>
<evidence type="ECO:0000313" key="11">
    <source>
        <dbReference type="Proteomes" id="UP000658793"/>
    </source>
</evidence>
<dbReference type="InterPro" id="IPR022764">
    <property type="entry name" value="Peptidase_S54_rhomboid_dom"/>
</dbReference>
<comment type="caution">
    <text evidence="10">The sequence shown here is derived from an EMBL/GenBank/DDBJ whole genome shotgun (WGS) entry which is preliminary data.</text>
</comment>
<feature type="transmembrane region" description="Helical" evidence="7">
    <location>
        <begin position="20"/>
        <end position="38"/>
    </location>
</feature>
<evidence type="ECO:0000256" key="6">
    <source>
        <dbReference type="ARBA" id="ARBA00023136"/>
    </source>
</evidence>
<dbReference type="SMART" id="SM01160">
    <property type="entry name" value="DUF1751"/>
    <property type="match status" value="1"/>
</dbReference>
<dbReference type="Gene3D" id="1.20.1540.10">
    <property type="entry name" value="Rhomboid-like"/>
    <property type="match status" value="1"/>
</dbReference>